<dbReference type="Pfam" id="PF01580">
    <property type="entry name" value="FtsK_SpoIIIE"/>
    <property type="match status" value="1"/>
</dbReference>
<dbReference type="Gene3D" id="3.40.50.300">
    <property type="entry name" value="P-loop containing nucleotide triphosphate hydrolases"/>
    <property type="match status" value="1"/>
</dbReference>
<dbReference type="GO" id="GO:0007059">
    <property type="term" value="P:chromosome segregation"/>
    <property type="evidence" value="ECO:0007669"/>
    <property type="project" value="UniProtKB-KW"/>
</dbReference>
<evidence type="ECO:0000256" key="3">
    <source>
        <dbReference type="ARBA" id="ARBA00022829"/>
    </source>
</evidence>
<dbReference type="GO" id="GO:0016020">
    <property type="term" value="C:membrane"/>
    <property type="evidence" value="ECO:0007669"/>
    <property type="project" value="UniProtKB-SubCell"/>
</dbReference>
<keyword evidence="6" id="KW-0131">Cell cycle</keyword>
<feature type="domain" description="FtsK" evidence="5">
    <location>
        <begin position="1"/>
        <end position="85"/>
    </location>
</feature>
<name>A0A844EMA3_9LACO</name>
<comment type="subcellular location">
    <subcellularLocation>
        <location evidence="1">Membrane</location>
        <topology evidence="1">Multi-pass membrane protein</topology>
    </subcellularLocation>
</comment>
<accession>A0A844EMA3</accession>
<feature type="non-terminal residue" evidence="6">
    <location>
        <position position="86"/>
    </location>
</feature>
<dbReference type="GO" id="GO:0005524">
    <property type="term" value="F:ATP binding"/>
    <property type="evidence" value="ECO:0007669"/>
    <property type="project" value="UniProtKB-KW"/>
</dbReference>
<evidence type="ECO:0000256" key="4">
    <source>
        <dbReference type="ARBA" id="ARBA00022840"/>
    </source>
</evidence>
<dbReference type="PANTHER" id="PTHR22683:SF41">
    <property type="entry name" value="DNA TRANSLOCASE FTSK"/>
    <property type="match status" value="1"/>
</dbReference>
<evidence type="ECO:0000313" key="6">
    <source>
        <dbReference type="EMBL" id="MSE22736.1"/>
    </source>
</evidence>
<sequence>KLMLIDPKKVELGVYNGIPHLLSPVVSEPKKAARALQKVVSEMENRYELFAKFGQRKISTYNDFVAKNNRENETKIQPMPYIVVIV</sequence>
<proteinExistence type="predicted"/>
<dbReference type="InterPro" id="IPR002543">
    <property type="entry name" value="FtsK_dom"/>
</dbReference>
<dbReference type="EMBL" id="WKKY01001470">
    <property type="protein sequence ID" value="MSE22736.1"/>
    <property type="molecule type" value="Genomic_DNA"/>
</dbReference>
<dbReference type="GO" id="GO:0051301">
    <property type="term" value="P:cell division"/>
    <property type="evidence" value="ECO:0007669"/>
    <property type="project" value="UniProtKB-KW"/>
</dbReference>
<keyword evidence="3" id="KW-0159">Chromosome partition</keyword>
<dbReference type="Proteomes" id="UP000491237">
    <property type="component" value="Unassembled WGS sequence"/>
</dbReference>
<dbReference type="InterPro" id="IPR027417">
    <property type="entry name" value="P-loop_NTPase"/>
</dbReference>
<keyword evidence="2" id="KW-0547">Nucleotide-binding</keyword>
<evidence type="ECO:0000259" key="5">
    <source>
        <dbReference type="Pfam" id="PF01580"/>
    </source>
</evidence>
<dbReference type="PANTHER" id="PTHR22683">
    <property type="entry name" value="SPORULATION PROTEIN RELATED"/>
    <property type="match status" value="1"/>
</dbReference>
<reference evidence="6 7" key="1">
    <citation type="submission" date="2019-11" db="EMBL/GenBank/DDBJ databases">
        <title>Draft Genome Sequence of Plant Growth-Promoting Rhizosphere-Associated Bacteria.</title>
        <authorList>
            <person name="Vasilyev I.Y."/>
            <person name="Radchenko V."/>
            <person name="Ilnitskaya E.V."/>
        </authorList>
    </citation>
    <scope>NUCLEOTIDE SEQUENCE [LARGE SCALE GENOMIC DNA]</scope>
    <source>
        <strain evidence="6 7">VRA_07sq_f</strain>
    </source>
</reference>
<organism evidence="6 7">
    <name type="scientific">Lentilactobacillus parabuchneri</name>
    <dbReference type="NCBI Taxonomy" id="152331"/>
    <lineage>
        <taxon>Bacteria</taxon>
        <taxon>Bacillati</taxon>
        <taxon>Bacillota</taxon>
        <taxon>Bacilli</taxon>
        <taxon>Lactobacillales</taxon>
        <taxon>Lactobacillaceae</taxon>
        <taxon>Lentilactobacillus</taxon>
    </lineage>
</organism>
<evidence type="ECO:0000256" key="1">
    <source>
        <dbReference type="ARBA" id="ARBA00004141"/>
    </source>
</evidence>
<keyword evidence="4" id="KW-0067">ATP-binding</keyword>
<dbReference type="GO" id="GO:0003677">
    <property type="term" value="F:DNA binding"/>
    <property type="evidence" value="ECO:0007669"/>
    <property type="project" value="InterPro"/>
</dbReference>
<keyword evidence="6" id="KW-0132">Cell division</keyword>
<evidence type="ECO:0000313" key="7">
    <source>
        <dbReference type="Proteomes" id="UP000491237"/>
    </source>
</evidence>
<dbReference type="InterPro" id="IPR050206">
    <property type="entry name" value="FtsK/SpoIIIE/SftA"/>
</dbReference>
<gene>
    <name evidence="6" type="ORF">GKC44_16195</name>
</gene>
<comment type="caution">
    <text evidence="6">The sequence shown here is derived from an EMBL/GenBank/DDBJ whole genome shotgun (WGS) entry which is preliminary data.</text>
</comment>
<dbReference type="AlphaFoldDB" id="A0A844EMA3"/>
<protein>
    <submittedName>
        <fullName evidence="6">Cell division protein FtsK</fullName>
    </submittedName>
</protein>
<evidence type="ECO:0000256" key="2">
    <source>
        <dbReference type="ARBA" id="ARBA00022741"/>
    </source>
</evidence>
<feature type="non-terminal residue" evidence="6">
    <location>
        <position position="1"/>
    </location>
</feature>